<sequence>MVVLFSNGVFALDDYKCLIKNAVTVGSNGELKELGDKFVIDKLFTVNRRTGDMTGSIKNNYVTTPSVLDYGSSENSFKAIATMKNEITTNVYVLTIEEFDDSPQKPFVFLSNSDVFYGTCEHF</sequence>
<accession>A0A0Q0T737</accession>
<dbReference type="EMBL" id="LCUF01000030">
    <property type="protein sequence ID" value="KQA22641.1"/>
    <property type="molecule type" value="Genomic_DNA"/>
</dbReference>
<dbReference type="Proteomes" id="UP000053724">
    <property type="component" value="Unassembled WGS sequence"/>
</dbReference>
<name>A0A0Q0T737_VIBMT</name>
<evidence type="ECO:0000313" key="2">
    <source>
        <dbReference type="Proteomes" id="UP000053724"/>
    </source>
</evidence>
<organism evidence="1 2">
    <name type="scientific">Vibrio metoecus</name>
    <dbReference type="NCBI Taxonomy" id="1481663"/>
    <lineage>
        <taxon>Bacteria</taxon>
        <taxon>Pseudomonadati</taxon>
        <taxon>Pseudomonadota</taxon>
        <taxon>Gammaproteobacteria</taxon>
        <taxon>Vibrionales</taxon>
        <taxon>Vibrionaceae</taxon>
        <taxon>Vibrio</taxon>
    </lineage>
</organism>
<protein>
    <submittedName>
        <fullName evidence="1">Uncharacterized protein</fullName>
    </submittedName>
</protein>
<gene>
    <name evidence="1" type="ORF">AAY55_16350</name>
</gene>
<dbReference type="AlphaFoldDB" id="A0A0Q0T737"/>
<evidence type="ECO:0000313" key="1">
    <source>
        <dbReference type="EMBL" id="KQA22641.1"/>
    </source>
</evidence>
<proteinExistence type="predicted"/>
<comment type="caution">
    <text evidence="1">The sequence shown here is derived from an EMBL/GenBank/DDBJ whole genome shotgun (WGS) entry which is preliminary data.</text>
</comment>
<dbReference type="PATRIC" id="fig|1481663.8.peg.3349"/>
<reference evidence="1 2" key="1">
    <citation type="journal article" date="2015" name="Genome Biol. Evol.">
        <title>The Dynamics of Genetic Interactions between Vibrio metoecus and Vibrio cholerae, Two Close Relatives Co-Occurring in the Environment.</title>
        <authorList>
            <person name="Orata F.D."/>
            <person name="Kirchberger P.C."/>
            <person name="Meheust R."/>
            <person name="Barlow E.J."/>
            <person name="Tarr C.L."/>
            <person name="Boucher Y."/>
        </authorList>
    </citation>
    <scope>NUCLEOTIDE SEQUENCE [LARGE SCALE GENOMIC DNA]</scope>
    <source>
        <strain evidence="1 2">08-2459</strain>
    </source>
</reference>